<dbReference type="SMART" id="SM00895">
    <property type="entry name" value="FCD"/>
    <property type="match status" value="1"/>
</dbReference>
<dbReference type="SUPFAM" id="SSF48008">
    <property type="entry name" value="GntR ligand-binding domain-like"/>
    <property type="match status" value="1"/>
</dbReference>
<dbReference type="Gene3D" id="1.20.120.530">
    <property type="entry name" value="GntR ligand-binding domain-like"/>
    <property type="match status" value="1"/>
</dbReference>
<dbReference type="InterPro" id="IPR000524">
    <property type="entry name" value="Tscrpt_reg_HTH_GntR"/>
</dbReference>
<evidence type="ECO:0000256" key="4">
    <source>
        <dbReference type="SAM" id="MobiDB-lite"/>
    </source>
</evidence>
<comment type="caution">
    <text evidence="6">The sequence shown here is derived from an EMBL/GenBank/DDBJ whole genome shotgun (WGS) entry which is preliminary data.</text>
</comment>
<dbReference type="PROSITE" id="PS50949">
    <property type="entry name" value="HTH_GNTR"/>
    <property type="match status" value="1"/>
</dbReference>
<dbReference type="Gene3D" id="1.10.10.10">
    <property type="entry name" value="Winged helix-like DNA-binding domain superfamily/Winged helix DNA-binding domain"/>
    <property type="match status" value="1"/>
</dbReference>
<sequence>MTNGSSASPPQSRTAWVADRIREEVASGALRPGELIKQTVLAKRYGVSPTPVREALRILEADGVIDYATHRGATVREMTPDTAADLYRLRAAVEAVAASAAVERMTPEGLRTVEARHADIERAMRDGTAPAELSRLNKRFHFAIYEMSSPLMLQYVEALWVRFTPPATIWSTEHADALQRDHDGILQALRDGDAEAAGRLTAEHVRHAAAIRDQHPELRASGSQDREDLGAT</sequence>
<dbReference type="Pfam" id="PF07729">
    <property type="entry name" value="FCD"/>
    <property type="match status" value="1"/>
</dbReference>
<dbReference type="CDD" id="cd07377">
    <property type="entry name" value="WHTH_GntR"/>
    <property type="match status" value="1"/>
</dbReference>
<evidence type="ECO:0000259" key="5">
    <source>
        <dbReference type="PROSITE" id="PS50949"/>
    </source>
</evidence>
<keyword evidence="1" id="KW-0805">Transcription regulation</keyword>
<dbReference type="EMBL" id="JBHRZI010000032">
    <property type="protein sequence ID" value="MFC3897167.1"/>
    <property type="molecule type" value="Genomic_DNA"/>
</dbReference>
<keyword evidence="2" id="KW-0238">DNA-binding</keyword>
<dbReference type="SUPFAM" id="SSF46785">
    <property type="entry name" value="Winged helix' DNA-binding domain"/>
    <property type="match status" value="1"/>
</dbReference>
<evidence type="ECO:0000256" key="3">
    <source>
        <dbReference type="ARBA" id="ARBA00023163"/>
    </source>
</evidence>
<dbReference type="Pfam" id="PF00392">
    <property type="entry name" value="GntR"/>
    <property type="match status" value="1"/>
</dbReference>
<name>A0ABV8C531_9PSEU</name>
<organism evidence="6 7">
    <name type="scientific">Lentzea rhizosphaerae</name>
    <dbReference type="NCBI Taxonomy" id="2041025"/>
    <lineage>
        <taxon>Bacteria</taxon>
        <taxon>Bacillati</taxon>
        <taxon>Actinomycetota</taxon>
        <taxon>Actinomycetes</taxon>
        <taxon>Pseudonocardiales</taxon>
        <taxon>Pseudonocardiaceae</taxon>
        <taxon>Lentzea</taxon>
    </lineage>
</organism>
<protein>
    <submittedName>
        <fullName evidence="6">GntR family transcriptional regulator</fullName>
    </submittedName>
</protein>
<proteinExistence type="predicted"/>
<dbReference type="Proteomes" id="UP001595690">
    <property type="component" value="Unassembled WGS sequence"/>
</dbReference>
<evidence type="ECO:0000256" key="1">
    <source>
        <dbReference type="ARBA" id="ARBA00023015"/>
    </source>
</evidence>
<evidence type="ECO:0000256" key="2">
    <source>
        <dbReference type="ARBA" id="ARBA00023125"/>
    </source>
</evidence>
<dbReference type="InterPro" id="IPR011711">
    <property type="entry name" value="GntR_C"/>
</dbReference>
<dbReference type="RefSeq" id="WP_382378656.1">
    <property type="nucleotide sequence ID" value="NZ_JBHRZI010000032.1"/>
</dbReference>
<dbReference type="SMART" id="SM00345">
    <property type="entry name" value="HTH_GNTR"/>
    <property type="match status" value="1"/>
</dbReference>
<accession>A0ABV8C531</accession>
<reference evidence="7" key="1">
    <citation type="journal article" date="2019" name="Int. J. Syst. Evol. Microbiol.">
        <title>The Global Catalogue of Microorganisms (GCM) 10K type strain sequencing project: providing services to taxonomists for standard genome sequencing and annotation.</title>
        <authorList>
            <consortium name="The Broad Institute Genomics Platform"/>
            <consortium name="The Broad Institute Genome Sequencing Center for Infectious Disease"/>
            <person name="Wu L."/>
            <person name="Ma J."/>
        </authorList>
    </citation>
    <scope>NUCLEOTIDE SEQUENCE [LARGE SCALE GENOMIC DNA]</scope>
    <source>
        <strain evidence="7">CGMCC 4.7405</strain>
    </source>
</reference>
<feature type="region of interest" description="Disordered" evidence="4">
    <location>
        <begin position="209"/>
        <end position="232"/>
    </location>
</feature>
<dbReference type="InterPro" id="IPR036388">
    <property type="entry name" value="WH-like_DNA-bd_sf"/>
</dbReference>
<gene>
    <name evidence="6" type="ORF">ACFOWZ_37305</name>
</gene>
<dbReference type="PANTHER" id="PTHR43537:SF24">
    <property type="entry name" value="GLUCONATE OPERON TRANSCRIPTIONAL REPRESSOR"/>
    <property type="match status" value="1"/>
</dbReference>
<keyword evidence="3" id="KW-0804">Transcription</keyword>
<dbReference type="PANTHER" id="PTHR43537">
    <property type="entry name" value="TRANSCRIPTIONAL REGULATOR, GNTR FAMILY"/>
    <property type="match status" value="1"/>
</dbReference>
<keyword evidence="7" id="KW-1185">Reference proteome</keyword>
<feature type="domain" description="HTH gntR-type" evidence="5">
    <location>
        <begin position="11"/>
        <end position="78"/>
    </location>
</feature>
<evidence type="ECO:0000313" key="6">
    <source>
        <dbReference type="EMBL" id="MFC3897167.1"/>
    </source>
</evidence>
<dbReference type="InterPro" id="IPR036390">
    <property type="entry name" value="WH_DNA-bd_sf"/>
</dbReference>
<evidence type="ECO:0000313" key="7">
    <source>
        <dbReference type="Proteomes" id="UP001595690"/>
    </source>
</evidence>
<dbReference type="InterPro" id="IPR008920">
    <property type="entry name" value="TF_FadR/GntR_C"/>
</dbReference>